<dbReference type="CDD" id="cd00609">
    <property type="entry name" value="AAT_like"/>
    <property type="match status" value="1"/>
</dbReference>
<keyword evidence="4" id="KW-0808">Transferase</keyword>
<dbReference type="Pfam" id="PF00155">
    <property type="entry name" value="Aminotran_1_2"/>
    <property type="match status" value="1"/>
</dbReference>
<dbReference type="InterPro" id="IPR004839">
    <property type="entry name" value="Aminotransferase_I/II_large"/>
</dbReference>
<evidence type="ECO:0000256" key="3">
    <source>
        <dbReference type="ARBA" id="ARBA00022576"/>
    </source>
</evidence>
<dbReference type="InterPro" id="IPR050596">
    <property type="entry name" value="AspAT/PAT-like"/>
</dbReference>
<evidence type="ECO:0000313" key="7">
    <source>
        <dbReference type="EMBL" id="GAI26240.1"/>
    </source>
</evidence>
<dbReference type="GO" id="GO:0030170">
    <property type="term" value="F:pyridoxal phosphate binding"/>
    <property type="evidence" value="ECO:0007669"/>
    <property type="project" value="InterPro"/>
</dbReference>
<name>X1NHF7_9ZZZZ</name>
<dbReference type="InterPro" id="IPR015422">
    <property type="entry name" value="PyrdxlP-dep_Trfase_small"/>
</dbReference>
<evidence type="ECO:0000259" key="6">
    <source>
        <dbReference type="Pfam" id="PF00155"/>
    </source>
</evidence>
<evidence type="ECO:0000256" key="4">
    <source>
        <dbReference type="ARBA" id="ARBA00022679"/>
    </source>
</evidence>
<evidence type="ECO:0000256" key="2">
    <source>
        <dbReference type="ARBA" id="ARBA00007441"/>
    </source>
</evidence>
<dbReference type="PANTHER" id="PTHR46383">
    <property type="entry name" value="ASPARTATE AMINOTRANSFERASE"/>
    <property type="match status" value="1"/>
</dbReference>
<feature type="domain" description="Aminotransferase class I/classII large" evidence="6">
    <location>
        <begin position="31"/>
        <end position="142"/>
    </location>
</feature>
<dbReference type="EMBL" id="BARV01022984">
    <property type="protein sequence ID" value="GAI26240.1"/>
    <property type="molecule type" value="Genomic_DNA"/>
</dbReference>
<accession>X1NHF7</accession>
<sequence length="144" mass="15760">MKISRKIANIKPSPTIAISSLAGEMKRKGIDVINFSAGQPDFPTPENIKEAGIQAIRNNHTKYTPAPGIPEIRDAICRKLKRENDLEYTPDQVIVSAGGKQSVYLAMQVLLEEGDEAIIISPYWVSYPPQVSLTGAKPVIIDTT</sequence>
<comment type="cofactor">
    <cofactor evidence="1">
        <name>pyridoxal 5'-phosphate</name>
        <dbReference type="ChEBI" id="CHEBI:597326"/>
    </cofactor>
</comment>
<comment type="caution">
    <text evidence="7">The sequence shown here is derived from an EMBL/GenBank/DDBJ whole genome shotgun (WGS) entry which is preliminary data.</text>
</comment>
<dbReference type="AlphaFoldDB" id="X1NHF7"/>
<dbReference type="GO" id="GO:0006520">
    <property type="term" value="P:amino acid metabolic process"/>
    <property type="evidence" value="ECO:0007669"/>
    <property type="project" value="InterPro"/>
</dbReference>
<evidence type="ECO:0000256" key="5">
    <source>
        <dbReference type="ARBA" id="ARBA00022898"/>
    </source>
</evidence>
<evidence type="ECO:0000256" key="1">
    <source>
        <dbReference type="ARBA" id="ARBA00001933"/>
    </source>
</evidence>
<protein>
    <recommendedName>
        <fullName evidence="6">Aminotransferase class I/classII large domain-containing protein</fullName>
    </recommendedName>
</protein>
<organism evidence="7">
    <name type="scientific">marine sediment metagenome</name>
    <dbReference type="NCBI Taxonomy" id="412755"/>
    <lineage>
        <taxon>unclassified sequences</taxon>
        <taxon>metagenomes</taxon>
        <taxon>ecological metagenomes</taxon>
    </lineage>
</organism>
<dbReference type="Gene3D" id="3.40.640.10">
    <property type="entry name" value="Type I PLP-dependent aspartate aminotransferase-like (Major domain)"/>
    <property type="match status" value="1"/>
</dbReference>
<keyword evidence="5" id="KW-0663">Pyridoxal phosphate</keyword>
<keyword evidence="3" id="KW-0032">Aminotransferase</keyword>
<dbReference type="InterPro" id="IPR015421">
    <property type="entry name" value="PyrdxlP-dep_Trfase_major"/>
</dbReference>
<dbReference type="InterPro" id="IPR015424">
    <property type="entry name" value="PyrdxlP-dep_Trfase"/>
</dbReference>
<dbReference type="GO" id="GO:0008483">
    <property type="term" value="F:transaminase activity"/>
    <property type="evidence" value="ECO:0007669"/>
    <property type="project" value="UniProtKB-KW"/>
</dbReference>
<dbReference type="Gene3D" id="3.90.1150.10">
    <property type="entry name" value="Aspartate Aminotransferase, domain 1"/>
    <property type="match status" value="1"/>
</dbReference>
<dbReference type="SUPFAM" id="SSF53383">
    <property type="entry name" value="PLP-dependent transferases"/>
    <property type="match status" value="1"/>
</dbReference>
<gene>
    <name evidence="7" type="ORF">S06H3_37785</name>
</gene>
<proteinExistence type="inferred from homology"/>
<comment type="similarity">
    <text evidence="2">Belongs to the class-I pyridoxal-phosphate-dependent aminotransferase family.</text>
</comment>
<reference evidence="7" key="1">
    <citation type="journal article" date="2014" name="Front. Microbiol.">
        <title>High frequency of phylogenetically diverse reductive dehalogenase-homologous genes in deep subseafloor sedimentary metagenomes.</title>
        <authorList>
            <person name="Kawai M."/>
            <person name="Futagami T."/>
            <person name="Toyoda A."/>
            <person name="Takaki Y."/>
            <person name="Nishi S."/>
            <person name="Hori S."/>
            <person name="Arai W."/>
            <person name="Tsubouchi T."/>
            <person name="Morono Y."/>
            <person name="Uchiyama I."/>
            <person name="Ito T."/>
            <person name="Fujiyama A."/>
            <person name="Inagaki F."/>
            <person name="Takami H."/>
        </authorList>
    </citation>
    <scope>NUCLEOTIDE SEQUENCE</scope>
    <source>
        <strain evidence="7">Expedition CK06-06</strain>
    </source>
</reference>
<dbReference type="PANTHER" id="PTHR46383:SF1">
    <property type="entry name" value="ASPARTATE AMINOTRANSFERASE"/>
    <property type="match status" value="1"/>
</dbReference>
<feature type="non-terminal residue" evidence="7">
    <location>
        <position position="144"/>
    </location>
</feature>